<feature type="compositionally biased region" description="Polar residues" evidence="1">
    <location>
        <begin position="31"/>
        <end position="40"/>
    </location>
</feature>
<feature type="compositionally biased region" description="Basic and acidic residues" evidence="1">
    <location>
        <begin position="87"/>
        <end position="99"/>
    </location>
</feature>
<feature type="region of interest" description="Disordered" evidence="1">
    <location>
        <begin position="87"/>
        <end position="203"/>
    </location>
</feature>
<evidence type="ECO:0000256" key="1">
    <source>
        <dbReference type="SAM" id="MobiDB-lite"/>
    </source>
</evidence>
<dbReference type="AlphaFoldDB" id="A0AAV0M9X2"/>
<dbReference type="EMBL" id="CAMGYJ010000007">
    <property type="protein sequence ID" value="CAI0443057.1"/>
    <property type="molecule type" value="Genomic_DNA"/>
</dbReference>
<evidence type="ECO:0000313" key="2">
    <source>
        <dbReference type="EMBL" id="CAI0443057.1"/>
    </source>
</evidence>
<evidence type="ECO:0000313" key="3">
    <source>
        <dbReference type="Proteomes" id="UP001154282"/>
    </source>
</evidence>
<name>A0AAV0M9X2_9ROSI</name>
<feature type="compositionally biased region" description="Basic and acidic residues" evidence="1">
    <location>
        <begin position="121"/>
        <end position="170"/>
    </location>
</feature>
<accession>A0AAV0M9X2</accession>
<feature type="region of interest" description="Disordered" evidence="1">
    <location>
        <begin position="31"/>
        <end position="60"/>
    </location>
</feature>
<dbReference type="Proteomes" id="UP001154282">
    <property type="component" value="Unassembled WGS sequence"/>
</dbReference>
<feature type="compositionally biased region" description="Polar residues" evidence="1">
    <location>
        <begin position="109"/>
        <end position="118"/>
    </location>
</feature>
<reference evidence="2" key="1">
    <citation type="submission" date="2022-08" db="EMBL/GenBank/DDBJ databases">
        <authorList>
            <person name="Gutierrez-Valencia J."/>
        </authorList>
    </citation>
    <scope>NUCLEOTIDE SEQUENCE</scope>
</reference>
<organism evidence="2 3">
    <name type="scientific">Linum tenue</name>
    <dbReference type="NCBI Taxonomy" id="586396"/>
    <lineage>
        <taxon>Eukaryota</taxon>
        <taxon>Viridiplantae</taxon>
        <taxon>Streptophyta</taxon>
        <taxon>Embryophyta</taxon>
        <taxon>Tracheophyta</taxon>
        <taxon>Spermatophyta</taxon>
        <taxon>Magnoliopsida</taxon>
        <taxon>eudicotyledons</taxon>
        <taxon>Gunneridae</taxon>
        <taxon>Pentapetalae</taxon>
        <taxon>rosids</taxon>
        <taxon>fabids</taxon>
        <taxon>Malpighiales</taxon>
        <taxon>Linaceae</taxon>
        <taxon>Linum</taxon>
    </lineage>
</organism>
<feature type="compositionally biased region" description="Low complexity" evidence="1">
    <location>
        <begin position="41"/>
        <end position="52"/>
    </location>
</feature>
<keyword evidence="3" id="KW-1185">Reference proteome</keyword>
<gene>
    <name evidence="2" type="ORF">LITE_LOCUS27509</name>
</gene>
<sequence length="223" mass="24562">MSRLEELVASELTKMLKSKLEALWKNEVASSMTLSGNSTRAAPSKAAAAASKEPMKEDSPPLLKAAVVDMDFEEWLEQPAFPVELEKRREIEEQVHHEPSPPARIMRVTSPTPATAMTSEAPEKKERGDSSPVNEDRRAPPKKEPTTEDESEKKDGGGLPPEERTLKPTEEAGWPPCRRSGASPSRKEVMEKKEEGGVPPLLVNPRQELSCLGQVVQIAYGEE</sequence>
<protein>
    <submittedName>
        <fullName evidence="2">Uncharacterized protein</fullName>
    </submittedName>
</protein>
<comment type="caution">
    <text evidence="2">The sequence shown here is derived from an EMBL/GenBank/DDBJ whole genome shotgun (WGS) entry which is preliminary data.</text>
</comment>
<proteinExistence type="predicted"/>
<feature type="compositionally biased region" description="Basic and acidic residues" evidence="1">
    <location>
        <begin position="185"/>
        <end position="196"/>
    </location>
</feature>